<protein>
    <submittedName>
        <fullName evidence="2">Uncharacterized protein</fullName>
    </submittedName>
</protein>
<dbReference type="Proteomes" id="UP000294847">
    <property type="component" value="Chromosome 3"/>
</dbReference>
<feature type="region of interest" description="Disordered" evidence="1">
    <location>
        <begin position="22"/>
        <end position="121"/>
    </location>
</feature>
<dbReference type="EMBL" id="CP034206">
    <property type="protein sequence ID" value="QBZ59230.1"/>
    <property type="molecule type" value="Genomic_DNA"/>
</dbReference>
<evidence type="ECO:0000313" key="3">
    <source>
        <dbReference type="Proteomes" id="UP000294847"/>
    </source>
</evidence>
<dbReference type="VEuPathDB" id="FungiDB:M_BR32_EuGene_00047291"/>
<dbReference type="AlphaFoldDB" id="A0A4P7NDK3"/>
<dbReference type="Pfam" id="PF10310">
    <property type="entry name" value="DUF5427"/>
    <property type="match status" value="1"/>
</dbReference>
<feature type="compositionally biased region" description="Low complexity" evidence="1">
    <location>
        <begin position="31"/>
        <end position="43"/>
    </location>
</feature>
<gene>
    <name evidence="2" type="ORF">PoMZ_04191</name>
</gene>
<dbReference type="PANTHER" id="PTHR28265">
    <property type="entry name" value="MAINTENANCE OF TELOMERE CAPPING PROTEIN 1"/>
    <property type="match status" value="1"/>
</dbReference>
<feature type="compositionally biased region" description="Polar residues" evidence="1">
    <location>
        <begin position="112"/>
        <end position="121"/>
    </location>
</feature>
<evidence type="ECO:0000313" key="2">
    <source>
        <dbReference type="EMBL" id="QBZ59230.1"/>
    </source>
</evidence>
<dbReference type="InterPro" id="IPR018814">
    <property type="entry name" value="DUF5427"/>
</dbReference>
<reference evidence="2 3" key="1">
    <citation type="journal article" date="2019" name="Mol. Biol. Evol.">
        <title>Blast fungal genomes show frequent chromosomal changes, gene gains and losses, and effector gene turnover.</title>
        <authorList>
            <person name="Gomez Luciano L.B."/>
            <person name="Jason Tsai I."/>
            <person name="Chuma I."/>
            <person name="Tosa Y."/>
            <person name="Chen Y.H."/>
            <person name="Li J.Y."/>
            <person name="Li M.Y."/>
            <person name="Jade Lu M.Y."/>
            <person name="Nakayashiki H."/>
            <person name="Li W.H."/>
        </authorList>
    </citation>
    <scope>NUCLEOTIDE SEQUENCE [LARGE SCALE GENOMIC DNA]</scope>
    <source>
        <strain evidence="2">MZ5-1-6</strain>
    </source>
</reference>
<name>A0A4P7NDK3_PYROR</name>
<dbReference type="PANTHER" id="PTHR28265:SF1">
    <property type="entry name" value="MAINTENANCE OF TELOMERE CAPPING PROTEIN 1"/>
    <property type="match status" value="1"/>
</dbReference>
<proteinExistence type="predicted"/>
<organism evidence="2 3">
    <name type="scientific">Pyricularia oryzae</name>
    <name type="common">Rice blast fungus</name>
    <name type="synonym">Magnaporthe oryzae</name>
    <dbReference type="NCBI Taxonomy" id="318829"/>
    <lineage>
        <taxon>Eukaryota</taxon>
        <taxon>Fungi</taxon>
        <taxon>Dikarya</taxon>
        <taxon>Ascomycota</taxon>
        <taxon>Pezizomycotina</taxon>
        <taxon>Sordariomycetes</taxon>
        <taxon>Sordariomycetidae</taxon>
        <taxon>Magnaporthales</taxon>
        <taxon>Pyriculariaceae</taxon>
        <taxon>Pyricularia</taxon>
    </lineage>
</organism>
<feature type="compositionally biased region" description="Basic and acidic residues" evidence="1">
    <location>
        <begin position="73"/>
        <end position="82"/>
    </location>
</feature>
<evidence type="ECO:0000256" key="1">
    <source>
        <dbReference type="SAM" id="MobiDB-lite"/>
    </source>
</evidence>
<accession>A0A4P7NDK3</accession>
<sequence>MPPKSAARSKAAVDDELGELFEGIGVDNAPKKTTTTKAKPTAAGSRASADIDDVFAELQNQIDEKPKTASRPETPRVKETGTKRPPGAPPAATAEKADDKTIATPARKSAESARSSQPTTVPTIASAEIDEPAAAAPEPAAASGGGWWGGFIASASATAAAAVKQAETAARQLQQSEEAKKWAEQVRGNVGAIRGFVGEEIRHRALPTFSDLIHTLAPPIASHERLAIHITHDLVGYPSLDPLVYGVFSRVMAQVEGGDLMVIQRGQENTVRPARSSSSASAASSAFFSAGQSVYGWRDGPWWRASDMPRDMGTIKGLAEGTKLCRASAEAYASEYFAAKGGIDLARQRAVEPVSEDNPVRSSDLFLALQAVKVDASKDLFAGSPAAEAKAAEGGDASDAHDDGRGGEEIVFAIFVLDPVHDISFSTVSQAVPEQWVRWLDASTPLTPTSSGGDEFSSGAASVPDSEQAFLDRVPEEIRDVVESGGVDPREWVAEWIEELLNLAVGVVAQRYVARRMGVGIGGIGKGKRNVQAVVGDGGGEAARAGLI</sequence>